<protein>
    <submittedName>
        <fullName evidence="1">Maleylpyruvate isomerase family mycothiol-dependent enzyme</fullName>
    </submittedName>
</protein>
<dbReference type="Pfam" id="PF07398">
    <property type="entry name" value="MDMPI_C"/>
    <property type="match status" value="1"/>
</dbReference>
<dbReference type="InterPro" id="IPR024344">
    <property type="entry name" value="MDMPI_metal-binding"/>
</dbReference>
<organism evidence="1 2">
    <name type="scientific">Thermobifida halotolerans</name>
    <dbReference type="NCBI Taxonomy" id="483545"/>
    <lineage>
        <taxon>Bacteria</taxon>
        <taxon>Bacillati</taxon>
        <taxon>Actinomycetota</taxon>
        <taxon>Actinomycetes</taxon>
        <taxon>Streptosporangiales</taxon>
        <taxon>Nocardiopsidaceae</taxon>
        <taxon>Thermobifida</taxon>
    </lineage>
</organism>
<dbReference type="InterPro" id="IPR034660">
    <property type="entry name" value="DinB/YfiT-like"/>
</dbReference>
<evidence type="ECO:0000313" key="1">
    <source>
        <dbReference type="EMBL" id="UOE18779.1"/>
    </source>
</evidence>
<accession>A0A399FYK0</accession>
<dbReference type="PANTHER" id="PTHR40758">
    <property type="entry name" value="CONSERVED PROTEIN"/>
    <property type="match status" value="1"/>
</dbReference>
<dbReference type="InterPro" id="IPR017517">
    <property type="entry name" value="Maleyloyr_isom"/>
</dbReference>
<keyword evidence="1" id="KW-0413">Isomerase</keyword>
<sequence length="255" mass="28098">MRTRRDDHVRWLRVEGARMADAAEAAGLDAKVPTCPDWRVRDLLRHTGGVHRFAAAIVGGRLTKRPRGEEHAAIVRDWPEDDDGLLPWFRDGHARLVDVLGAADLDTECWSFQPAPSPVEFWARRQAHETTIHRIDAEAAGRGATPVSAGFAADGVDEILRHFFTSRNPQVTAEPPRTLAVRAVDTGDAWLVTIGPDGVDTARGYGMADCTVTGNAGDLYTLLWNRRGATGLTVTGDASVLELWRTRAHVIWPWD</sequence>
<dbReference type="NCBIfam" id="TIGR03083">
    <property type="entry name" value="maleylpyruvate isomerase family mycothiol-dependent enzyme"/>
    <property type="match status" value="1"/>
</dbReference>
<dbReference type="Pfam" id="PF11716">
    <property type="entry name" value="MDMPI_N"/>
    <property type="match status" value="1"/>
</dbReference>
<dbReference type="RefSeq" id="WP_084012597.1">
    <property type="nucleotide sequence ID" value="NZ_CP063196.1"/>
</dbReference>
<dbReference type="EMBL" id="CP063196">
    <property type="protein sequence ID" value="UOE18779.1"/>
    <property type="molecule type" value="Genomic_DNA"/>
</dbReference>
<dbReference type="PANTHER" id="PTHR40758:SF1">
    <property type="entry name" value="CONSERVED PROTEIN"/>
    <property type="match status" value="1"/>
</dbReference>
<evidence type="ECO:0000313" key="2">
    <source>
        <dbReference type="Proteomes" id="UP000265719"/>
    </source>
</evidence>
<reference evidence="1" key="1">
    <citation type="submission" date="2020-10" db="EMBL/GenBank/DDBJ databases">
        <title>De novo genome project of the cellulose decomposer Thermobifida halotolerans type strain.</title>
        <authorList>
            <person name="Nagy I."/>
            <person name="Horvath B."/>
            <person name="Kukolya J."/>
            <person name="Nagy I."/>
            <person name="Orsini M."/>
        </authorList>
    </citation>
    <scope>NUCLEOTIDE SEQUENCE</scope>
    <source>
        <strain evidence="1">DSM 44931</strain>
    </source>
</reference>
<keyword evidence="2" id="KW-1185">Reference proteome</keyword>
<proteinExistence type="predicted"/>
<gene>
    <name evidence="1" type="ORF">NI17_018645</name>
</gene>
<name>A0A399FYK0_9ACTN</name>
<dbReference type="Gene3D" id="1.20.120.450">
    <property type="entry name" value="dinb family like domain"/>
    <property type="match status" value="1"/>
</dbReference>
<dbReference type="GO" id="GO:0046872">
    <property type="term" value="F:metal ion binding"/>
    <property type="evidence" value="ECO:0007669"/>
    <property type="project" value="InterPro"/>
</dbReference>
<dbReference type="OrthoDB" id="3671213at2"/>
<dbReference type="GO" id="GO:0005886">
    <property type="term" value="C:plasma membrane"/>
    <property type="evidence" value="ECO:0007669"/>
    <property type="project" value="TreeGrafter"/>
</dbReference>
<dbReference type="AlphaFoldDB" id="A0A399FYK0"/>
<dbReference type="KEGG" id="thao:NI17_018645"/>
<dbReference type="Proteomes" id="UP000265719">
    <property type="component" value="Chromosome"/>
</dbReference>
<dbReference type="SUPFAM" id="SSF109854">
    <property type="entry name" value="DinB/YfiT-like putative metalloenzymes"/>
    <property type="match status" value="1"/>
</dbReference>
<dbReference type="GO" id="GO:0016853">
    <property type="term" value="F:isomerase activity"/>
    <property type="evidence" value="ECO:0007669"/>
    <property type="project" value="UniProtKB-KW"/>
</dbReference>
<dbReference type="InterPro" id="IPR010872">
    <property type="entry name" value="MDMPI_C-term_domain"/>
</dbReference>